<reference evidence="12" key="1">
    <citation type="submission" date="2021-02" db="EMBL/GenBank/DDBJ databases">
        <authorList>
            <person name="Nowell W R."/>
        </authorList>
    </citation>
    <scope>NUCLEOTIDE SEQUENCE</scope>
</reference>
<sequence length="1111" mass="126673">MMDSDFDDEDVRSLSERVLPMSSTNQTSSSSRDTNQSVKLQSNTICDNQSFQEILSKPGNIGDIIQLSDGTRKKFNGTTWRRMCSEPECSYYTQREGLCKPHLAALKKRKLSSFVKDNNDKSELDEHDKDESINSCDNATKSSQRICADPNCAKVVDESFHYQNGFCSHHYDEFCARNLAATDSSSDISILSTSLRKRRHPDPPSQVPVLYDDQPSISKTNHRLSIASIPPSVDINNPKKGDIIEMVNGSRKKFDGVIWRKICSVPGCLIASQRNELCRKHINKLDDNSNDVSSTDLVGLMAMMTSTSERMSSVSTRSSTDEKLETRISTSIKTELTDDADIEDECNTDNVPYSHPKSDADADDDGMNQLNGHHQDKSSTMHEDHSDTSADHTSCSNRQKFSTNPLKKWLREHRNNPYPTNQEKIALARQSSMTSDQVVVWLHNARSILRRSHPKSRHSSNTSKHNNHNELTSKADQHSCSNTKIAAEIYRSFPLYNETNSRSIGVQCNPSTTNQTTATDSALLSDEELISDRTIKILTPSHHVLKAINSMRSTETANLVVDNIKTENSEGIKKEREIILSSTCLDDDQMTRFNDFCARFHIKSSNIVDKYTTHLITDEEGETLVCPLSKKVIQGIAYHMHILTYRWLDDCLKLNQIINEKPYEIQGDLTLSPDHYGMQRSRQSILPYSLPETHLLENYSIMLKCDGCQGMMNNDELIELVKLCGAKYTTDSHFSRLQPGNIRVVLCEKEYLASRKEVYEKCAQAGVHFVTPEWFLESLVQYCIQPFQEYEISPEGTITRRANVLIIPLGHHSSVDSDDSSIELTKEQVKAALTSLVPIDKQSRTVASRKRRRKQTIEPEMEKPHKKHKPIYHDIVLSNMNQPETMVLAASGLTHHQMKQLKKFVLLFNCRLLLLENQSTFNHAITHLITDEIGQIDSLICTLTKTVVFAIAQHSFILSHRWISECLKQNTIVSEEQYEIEGDHLFATKHNGPRRSRLSKRPLLPLNHFLMIKGDSHHYLEFTNAELGDLAWLAGGIYIEQNRFPNTVFSRQCFLLIEDEDIRNKNMFHRCIDKGLKFLRSEWLIRSIVEYRMADIVQYHCDPFDSIDRSE</sequence>
<evidence type="ECO:0000256" key="4">
    <source>
        <dbReference type="ARBA" id="ARBA00023125"/>
    </source>
</evidence>
<feature type="domain" description="BRCT" evidence="11">
    <location>
        <begin position="1035"/>
        <end position="1101"/>
    </location>
</feature>
<dbReference type="InterPro" id="IPR001357">
    <property type="entry name" value="BRCT_dom"/>
</dbReference>
<keyword evidence="13" id="KW-1185">Reference proteome</keyword>
<dbReference type="Pfam" id="PF05920">
    <property type="entry name" value="Homeobox_KN"/>
    <property type="match status" value="1"/>
</dbReference>
<dbReference type="CDD" id="cd00086">
    <property type="entry name" value="homeodomain"/>
    <property type="match status" value="1"/>
</dbReference>
<evidence type="ECO:0000256" key="8">
    <source>
        <dbReference type="PROSITE-ProRule" id="PRU00108"/>
    </source>
</evidence>
<dbReference type="InterPro" id="IPR008422">
    <property type="entry name" value="KN_HD"/>
</dbReference>
<feature type="compositionally biased region" description="Acidic residues" evidence="9">
    <location>
        <begin position="337"/>
        <end position="347"/>
    </location>
</feature>
<keyword evidence="6" id="KW-0234">DNA repair</keyword>
<name>A0A813S8B6_ADIRI</name>
<accession>A0A813S8B6</accession>
<feature type="compositionally biased region" description="Low complexity" evidence="9">
    <location>
        <begin position="306"/>
        <end position="318"/>
    </location>
</feature>
<feature type="DNA-binding region" description="Homeobox" evidence="8">
    <location>
        <begin position="394"/>
        <end position="453"/>
    </location>
</feature>
<dbReference type="InterPro" id="IPR009057">
    <property type="entry name" value="Homeodomain-like_sf"/>
</dbReference>
<feature type="domain" description="Homeobox" evidence="10">
    <location>
        <begin position="392"/>
        <end position="452"/>
    </location>
</feature>
<dbReference type="Gene3D" id="1.10.10.60">
    <property type="entry name" value="Homeodomain-like"/>
    <property type="match status" value="1"/>
</dbReference>
<dbReference type="InterPro" id="IPR036420">
    <property type="entry name" value="BRCT_dom_sf"/>
</dbReference>
<feature type="domain" description="BRCT" evidence="11">
    <location>
        <begin position="691"/>
        <end position="792"/>
    </location>
</feature>
<feature type="domain" description="BRCT" evidence="11">
    <location>
        <begin position="957"/>
        <end position="980"/>
    </location>
</feature>
<dbReference type="InterPro" id="IPR001356">
    <property type="entry name" value="HD"/>
</dbReference>
<evidence type="ECO:0000256" key="9">
    <source>
        <dbReference type="SAM" id="MobiDB-lite"/>
    </source>
</evidence>
<feature type="region of interest" description="Disordered" evidence="9">
    <location>
        <begin position="450"/>
        <end position="478"/>
    </location>
</feature>
<gene>
    <name evidence="12" type="ORF">XAT740_LOCUS2607</name>
</gene>
<organism evidence="12 13">
    <name type="scientific">Adineta ricciae</name>
    <name type="common">Rotifer</name>
    <dbReference type="NCBI Taxonomy" id="249248"/>
    <lineage>
        <taxon>Eukaryota</taxon>
        <taxon>Metazoa</taxon>
        <taxon>Spiralia</taxon>
        <taxon>Gnathifera</taxon>
        <taxon>Rotifera</taxon>
        <taxon>Eurotatoria</taxon>
        <taxon>Bdelloidea</taxon>
        <taxon>Adinetida</taxon>
        <taxon>Adinetidae</taxon>
        <taxon>Adineta</taxon>
    </lineage>
</organism>
<dbReference type="GO" id="GO:0004842">
    <property type="term" value="F:ubiquitin-protein transferase activity"/>
    <property type="evidence" value="ECO:0007669"/>
    <property type="project" value="TreeGrafter"/>
</dbReference>
<dbReference type="PANTHER" id="PTHR13763">
    <property type="entry name" value="BREAST CANCER TYPE 1 SUSCEPTIBILITY PROTEIN BRCA1"/>
    <property type="match status" value="1"/>
</dbReference>
<evidence type="ECO:0000313" key="13">
    <source>
        <dbReference type="Proteomes" id="UP000663828"/>
    </source>
</evidence>
<evidence type="ECO:0000256" key="3">
    <source>
        <dbReference type="ARBA" id="ARBA00022763"/>
    </source>
</evidence>
<evidence type="ECO:0000259" key="11">
    <source>
        <dbReference type="PROSITE" id="PS50172"/>
    </source>
</evidence>
<keyword evidence="2" id="KW-0677">Repeat</keyword>
<dbReference type="Pfam" id="PF00533">
    <property type="entry name" value="BRCT"/>
    <property type="match status" value="2"/>
</dbReference>
<comment type="subcellular location">
    <subcellularLocation>
        <location evidence="1 8">Nucleus</location>
    </subcellularLocation>
</comment>
<dbReference type="AlphaFoldDB" id="A0A813S8B6"/>
<evidence type="ECO:0000256" key="2">
    <source>
        <dbReference type="ARBA" id="ARBA00022737"/>
    </source>
</evidence>
<comment type="caution">
    <text evidence="12">The sequence shown here is derived from an EMBL/GenBank/DDBJ whole genome shotgun (WGS) entry which is preliminary data.</text>
</comment>
<dbReference type="SMART" id="SM00389">
    <property type="entry name" value="HOX"/>
    <property type="match status" value="1"/>
</dbReference>
<keyword evidence="7 8" id="KW-0539">Nucleus</keyword>
<protein>
    <submittedName>
        <fullName evidence="12">Uncharacterized protein</fullName>
    </submittedName>
</protein>
<dbReference type="GO" id="GO:0003677">
    <property type="term" value="F:DNA binding"/>
    <property type="evidence" value="ECO:0007669"/>
    <property type="project" value="UniProtKB-UniRule"/>
</dbReference>
<feature type="compositionally biased region" description="Acidic residues" evidence="9">
    <location>
        <begin position="1"/>
        <end position="10"/>
    </location>
</feature>
<feature type="compositionally biased region" description="Basic and acidic residues" evidence="9">
    <location>
        <begin position="373"/>
        <end position="390"/>
    </location>
</feature>
<dbReference type="Gene3D" id="3.40.50.10190">
    <property type="entry name" value="BRCT domain"/>
    <property type="match status" value="3"/>
</dbReference>
<dbReference type="SUPFAM" id="SSF46689">
    <property type="entry name" value="Homeodomain-like"/>
    <property type="match status" value="1"/>
</dbReference>
<dbReference type="Proteomes" id="UP000663828">
    <property type="component" value="Unassembled WGS sequence"/>
</dbReference>
<dbReference type="PROSITE" id="PS50172">
    <property type="entry name" value="BRCT"/>
    <property type="match status" value="4"/>
</dbReference>
<feature type="region of interest" description="Disordered" evidence="9">
    <location>
        <begin position="844"/>
        <end position="865"/>
    </location>
</feature>
<evidence type="ECO:0000256" key="7">
    <source>
        <dbReference type="ARBA" id="ARBA00023242"/>
    </source>
</evidence>
<feature type="region of interest" description="Disordered" evidence="9">
    <location>
        <begin position="306"/>
        <end position="400"/>
    </location>
</feature>
<dbReference type="GO" id="GO:0031436">
    <property type="term" value="C:BRCA1-BARD1 complex"/>
    <property type="evidence" value="ECO:0007669"/>
    <property type="project" value="TreeGrafter"/>
</dbReference>
<keyword evidence="5 8" id="KW-0371">Homeobox</keyword>
<feature type="compositionally biased region" description="Basic and acidic residues" evidence="9">
    <location>
        <begin position="467"/>
        <end position="477"/>
    </location>
</feature>
<dbReference type="PROSITE" id="PS50071">
    <property type="entry name" value="HOMEOBOX_2"/>
    <property type="match status" value="1"/>
</dbReference>
<evidence type="ECO:0000256" key="6">
    <source>
        <dbReference type="ARBA" id="ARBA00023204"/>
    </source>
</evidence>
<keyword evidence="4 8" id="KW-0238">DNA-binding</keyword>
<keyword evidence="3" id="KW-0227">DNA damage</keyword>
<proteinExistence type="predicted"/>
<dbReference type="GO" id="GO:0070531">
    <property type="term" value="C:BRCA1-A complex"/>
    <property type="evidence" value="ECO:0007669"/>
    <property type="project" value="TreeGrafter"/>
</dbReference>
<dbReference type="GO" id="GO:0000724">
    <property type="term" value="P:double-strand break repair via homologous recombination"/>
    <property type="evidence" value="ECO:0007669"/>
    <property type="project" value="TreeGrafter"/>
</dbReference>
<dbReference type="SMART" id="SM00292">
    <property type="entry name" value="BRCT"/>
    <property type="match status" value="3"/>
</dbReference>
<dbReference type="PANTHER" id="PTHR13763:SF0">
    <property type="entry name" value="BREAST CANCER TYPE 1 SUSCEPTIBILITY PROTEIN"/>
    <property type="match status" value="1"/>
</dbReference>
<dbReference type="SUPFAM" id="SSF52113">
    <property type="entry name" value="BRCT domain"/>
    <property type="match status" value="3"/>
</dbReference>
<dbReference type="GO" id="GO:0045944">
    <property type="term" value="P:positive regulation of transcription by RNA polymerase II"/>
    <property type="evidence" value="ECO:0007669"/>
    <property type="project" value="TreeGrafter"/>
</dbReference>
<evidence type="ECO:0000313" key="12">
    <source>
        <dbReference type="EMBL" id="CAF0793527.1"/>
    </source>
</evidence>
<dbReference type="EMBL" id="CAJNOR010000092">
    <property type="protein sequence ID" value="CAF0793527.1"/>
    <property type="molecule type" value="Genomic_DNA"/>
</dbReference>
<evidence type="ECO:0000259" key="10">
    <source>
        <dbReference type="PROSITE" id="PS50071"/>
    </source>
</evidence>
<dbReference type="InterPro" id="IPR031099">
    <property type="entry name" value="BRCA1-associated"/>
</dbReference>
<feature type="compositionally biased region" description="Low complexity" evidence="9">
    <location>
        <begin position="22"/>
        <end position="37"/>
    </location>
</feature>
<feature type="domain" description="BRCT" evidence="11">
    <location>
        <begin position="604"/>
        <end position="665"/>
    </location>
</feature>
<feature type="region of interest" description="Disordered" evidence="9">
    <location>
        <begin position="1"/>
        <end position="39"/>
    </location>
</feature>
<feature type="compositionally biased region" description="Polar residues" evidence="9">
    <location>
        <begin position="391"/>
        <end position="400"/>
    </location>
</feature>
<evidence type="ECO:0000256" key="5">
    <source>
        <dbReference type="ARBA" id="ARBA00023155"/>
    </source>
</evidence>
<evidence type="ECO:0000256" key="1">
    <source>
        <dbReference type="ARBA" id="ARBA00004123"/>
    </source>
</evidence>